<comment type="caution">
    <text evidence="1">The sequence shown here is derived from an EMBL/GenBank/DDBJ whole genome shotgun (WGS) entry which is preliminary data.</text>
</comment>
<protein>
    <submittedName>
        <fullName evidence="1">Uncharacterized protein</fullName>
    </submittedName>
</protein>
<sequence>MNENKVGSDSKDVSVQSPVVSDDDFEEMLKVVTVHSIGCGRIRKLKLANSYLVRFSGSGLAVVVMQLFPIHQFSHIRAAMEKLAMMRSIYRSISRRSLGFISPAAVTSNHQCVRSGIHQFHHSPASMLSNNRSSFTMGIGSIRCFSDGLTHLPDIKDGDIKLAFKELMAVNWAELPDTVVNKTK</sequence>
<reference evidence="1 2" key="2">
    <citation type="journal article" date="2022" name="Mol. Ecol. Resour.">
        <title>The genomes of chicory, endive, great burdock and yacon provide insights into Asteraceae paleo-polyploidization history and plant inulin production.</title>
        <authorList>
            <person name="Fan W."/>
            <person name="Wang S."/>
            <person name="Wang H."/>
            <person name="Wang A."/>
            <person name="Jiang F."/>
            <person name="Liu H."/>
            <person name="Zhao H."/>
            <person name="Xu D."/>
            <person name="Zhang Y."/>
        </authorList>
    </citation>
    <scope>NUCLEOTIDE SEQUENCE [LARGE SCALE GENOMIC DNA]</scope>
    <source>
        <strain evidence="2">cv. Yunnan</strain>
        <tissue evidence="1">Leaves</tissue>
    </source>
</reference>
<dbReference type="Proteomes" id="UP001056120">
    <property type="component" value="Linkage Group LG16"/>
</dbReference>
<evidence type="ECO:0000313" key="2">
    <source>
        <dbReference type="Proteomes" id="UP001056120"/>
    </source>
</evidence>
<keyword evidence="2" id="KW-1185">Reference proteome</keyword>
<gene>
    <name evidence="1" type="ORF">L1987_48327</name>
</gene>
<accession>A0ACB9FRN2</accession>
<dbReference type="EMBL" id="CM042033">
    <property type="protein sequence ID" value="KAI3773794.1"/>
    <property type="molecule type" value="Genomic_DNA"/>
</dbReference>
<name>A0ACB9FRN2_9ASTR</name>
<organism evidence="1 2">
    <name type="scientific">Smallanthus sonchifolius</name>
    <dbReference type="NCBI Taxonomy" id="185202"/>
    <lineage>
        <taxon>Eukaryota</taxon>
        <taxon>Viridiplantae</taxon>
        <taxon>Streptophyta</taxon>
        <taxon>Embryophyta</taxon>
        <taxon>Tracheophyta</taxon>
        <taxon>Spermatophyta</taxon>
        <taxon>Magnoliopsida</taxon>
        <taxon>eudicotyledons</taxon>
        <taxon>Gunneridae</taxon>
        <taxon>Pentapetalae</taxon>
        <taxon>asterids</taxon>
        <taxon>campanulids</taxon>
        <taxon>Asterales</taxon>
        <taxon>Asteraceae</taxon>
        <taxon>Asteroideae</taxon>
        <taxon>Heliantheae alliance</taxon>
        <taxon>Millerieae</taxon>
        <taxon>Smallanthus</taxon>
    </lineage>
</organism>
<proteinExistence type="predicted"/>
<evidence type="ECO:0000313" key="1">
    <source>
        <dbReference type="EMBL" id="KAI3773794.1"/>
    </source>
</evidence>
<reference evidence="2" key="1">
    <citation type="journal article" date="2022" name="Mol. Ecol. Resour.">
        <title>The genomes of chicory, endive, great burdock and yacon provide insights into Asteraceae palaeo-polyploidization history and plant inulin production.</title>
        <authorList>
            <person name="Fan W."/>
            <person name="Wang S."/>
            <person name="Wang H."/>
            <person name="Wang A."/>
            <person name="Jiang F."/>
            <person name="Liu H."/>
            <person name="Zhao H."/>
            <person name="Xu D."/>
            <person name="Zhang Y."/>
        </authorList>
    </citation>
    <scope>NUCLEOTIDE SEQUENCE [LARGE SCALE GENOMIC DNA]</scope>
    <source>
        <strain evidence="2">cv. Yunnan</strain>
    </source>
</reference>